<evidence type="ECO:0000259" key="3">
    <source>
        <dbReference type="Pfam" id="PF02826"/>
    </source>
</evidence>
<evidence type="ECO:0000256" key="2">
    <source>
        <dbReference type="ARBA" id="ARBA00023027"/>
    </source>
</evidence>
<dbReference type="SUPFAM" id="SSF51735">
    <property type="entry name" value="NAD(P)-binding Rossmann-fold domains"/>
    <property type="match status" value="1"/>
</dbReference>
<dbReference type="RefSeq" id="WP_036738692.1">
    <property type="nucleotide sequence ID" value="NZ_FOJO01000004.1"/>
</dbReference>
<reference evidence="4 6" key="2">
    <citation type="submission" date="2014-10" db="EMBL/GenBank/DDBJ databases">
        <title>Paracoccus sanguinis sp. nov., isolated from clinical specimens of New York State patients.</title>
        <authorList>
            <person name="Mingle L.A."/>
            <person name="Cole J.A."/>
            <person name="Lapierre P."/>
            <person name="Musser K.A."/>
        </authorList>
    </citation>
    <scope>NUCLEOTIDE SEQUENCE [LARGE SCALE GENOMIC DNA]</scope>
    <source>
        <strain evidence="4 6">JCM 14014</strain>
    </source>
</reference>
<keyword evidence="6" id="KW-1185">Reference proteome</keyword>
<feature type="domain" description="D-isomer specific 2-hydroxyacid dehydrogenase NAD-binding" evidence="3">
    <location>
        <begin position="105"/>
        <end position="271"/>
    </location>
</feature>
<protein>
    <submittedName>
        <fullName evidence="5">Glyoxylate/hydroxypyruvate reductase A</fullName>
    </submittedName>
    <submittedName>
        <fullName evidence="4">Hydroxyacid dehydrogenase</fullName>
    </submittedName>
</protein>
<dbReference type="GO" id="GO:0016491">
    <property type="term" value="F:oxidoreductase activity"/>
    <property type="evidence" value="ECO:0007669"/>
    <property type="project" value="UniProtKB-KW"/>
</dbReference>
<dbReference type="InterPro" id="IPR006140">
    <property type="entry name" value="D-isomer_DH_NAD-bd"/>
</dbReference>
<dbReference type="eggNOG" id="COG0111">
    <property type="taxonomic scope" value="Bacteria"/>
</dbReference>
<evidence type="ECO:0000313" key="7">
    <source>
        <dbReference type="Proteomes" id="UP000182312"/>
    </source>
</evidence>
<dbReference type="CDD" id="cd12164">
    <property type="entry name" value="GDH_like_2"/>
    <property type="match status" value="1"/>
</dbReference>
<evidence type="ECO:0000313" key="5">
    <source>
        <dbReference type="EMBL" id="SFA46058.1"/>
    </source>
</evidence>
<reference evidence="5 7" key="3">
    <citation type="submission" date="2016-10" db="EMBL/GenBank/DDBJ databases">
        <authorList>
            <person name="de Groot N.N."/>
        </authorList>
    </citation>
    <scope>NUCLEOTIDE SEQUENCE [LARGE SCALE GENOMIC DNA]</scope>
    <source>
        <strain evidence="5 7">CGMCC 1.6117</strain>
    </source>
</reference>
<evidence type="ECO:0000313" key="4">
    <source>
        <dbReference type="EMBL" id="KGJ06145.1"/>
    </source>
</evidence>
<dbReference type="Pfam" id="PF02826">
    <property type="entry name" value="2-Hacid_dh_C"/>
    <property type="match status" value="1"/>
</dbReference>
<dbReference type="Gene3D" id="3.40.50.720">
    <property type="entry name" value="NAD(P)-binding Rossmann-like Domain"/>
    <property type="match status" value="2"/>
</dbReference>
<dbReference type="PANTHER" id="PTHR43333">
    <property type="entry name" value="2-HACID_DH_C DOMAIN-CONTAINING PROTEIN"/>
    <property type="match status" value="1"/>
</dbReference>
<evidence type="ECO:0000256" key="1">
    <source>
        <dbReference type="ARBA" id="ARBA00023002"/>
    </source>
</evidence>
<dbReference type="EMBL" id="JRKN01000003">
    <property type="protein sequence ID" value="KGJ06145.1"/>
    <property type="molecule type" value="Genomic_DNA"/>
</dbReference>
<reference evidence="4 6" key="1">
    <citation type="submission" date="2014-09" db="EMBL/GenBank/DDBJ databases">
        <authorList>
            <person name="McGinnis J.M."/>
            <person name="Wolfgang W.J."/>
        </authorList>
    </citation>
    <scope>NUCLEOTIDE SEQUENCE [LARGE SCALE GENOMIC DNA]</scope>
    <source>
        <strain evidence="4 6">JCM 14014</strain>
    </source>
</reference>
<dbReference type="GO" id="GO:0051287">
    <property type="term" value="F:NAD binding"/>
    <property type="evidence" value="ECO:0007669"/>
    <property type="project" value="InterPro"/>
</dbReference>
<evidence type="ECO:0000313" key="6">
    <source>
        <dbReference type="Proteomes" id="UP000029846"/>
    </source>
</evidence>
<dbReference type="Proteomes" id="UP000029846">
    <property type="component" value="Unassembled WGS sequence"/>
</dbReference>
<dbReference type="InterPro" id="IPR036291">
    <property type="entry name" value="NAD(P)-bd_dom_sf"/>
</dbReference>
<sequence>MKVLFAARAALWDSWAPALRRACPEMDLHREGDPASFDALIYAPGFPENGEVLDFTPFSRARIVQSLWAGVEQIVTNPTLTQPLCRMVDPGLARGMAEYCAGWAMRAHLRMDSFAQDGQWRHEIVPPLAEQRPVTILGMGELGRACAGALTALGFRVTGWSQSGRPVPGVEVLPGAALNQALGRAEILICLLPDTPQTRNLLDAERLALLPKGATLINAGRGSLIDDDALLAALERDRPGHAVLDVFRHEPLPAEHPFWAHPRVTVTPHIAAATRPETAAAIAAENLRRAMRDEPLLYLVDRERGY</sequence>
<dbReference type="OrthoDB" id="9787219at2"/>
<dbReference type="EMBL" id="FOJO01000004">
    <property type="protein sequence ID" value="SFA46058.1"/>
    <property type="molecule type" value="Genomic_DNA"/>
</dbReference>
<organism evidence="4 6">
    <name type="scientific">Paracoccus halophilus</name>
    <dbReference type="NCBI Taxonomy" id="376733"/>
    <lineage>
        <taxon>Bacteria</taxon>
        <taxon>Pseudomonadati</taxon>
        <taxon>Pseudomonadota</taxon>
        <taxon>Alphaproteobacteria</taxon>
        <taxon>Rhodobacterales</taxon>
        <taxon>Paracoccaceae</taxon>
        <taxon>Paracoccus</taxon>
    </lineage>
</organism>
<proteinExistence type="predicted"/>
<keyword evidence="1" id="KW-0560">Oxidoreductase</keyword>
<dbReference type="PANTHER" id="PTHR43333:SF1">
    <property type="entry name" value="D-ISOMER SPECIFIC 2-HYDROXYACID DEHYDROGENASE NAD-BINDING DOMAIN-CONTAINING PROTEIN"/>
    <property type="match status" value="1"/>
</dbReference>
<keyword evidence="2" id="KW-0520">NAD</keyword>
<dbReference type="STRING" id="376733.SAMN04487972_104149"/>
<dbReference type="Proteomes" id="UP000182312">
    <property type="component" value="Unassembled WGS sequence"/>
</dbReference>
<gene>
    <name evidence="4" type="ORF">IT41_03010</name>
    <name evidence="5" type="ORF">SAMN04487972_104149</name>
</gene>
<accession>A0A099F5Y5</accession>
<keyword evidence="5" id="KW-0670">Pyruvate</keyword>
<name>A0A099F5Y5_9RHOB</name>
<dbReference type="AlphaFoldDB" id="A0A099F5Y5"/>